<evidence type="ECO:0000313" key="2">
    <source>
        <dbReference type="Proteomes" id="UP001234989"/>
    </source>
</evidence>
<accession>A0AAF0QYF4</accession>
<evidence type="ECO:0000313" key="1">
    <source>
        <dbReference type="EMBL" id="WMV28796.1"/>
    </source>
</evidence>
<sequence length="107" mass="12473">MEIEVKEFVVNGAWNVTKLLEYISPEMTAHIIDNIKPRQETEEIDRSWWMGNAKGTFTVKSAYHSLRSCRTEPEWMNYLWLKAEDSRSKSCGASAAKYARQKRISNK</sequence>
<proteinExistence type="predicted"/>
<dbReference type="Proteomes" id="UP001234989">
    <property type="component" value="Chromosome 5"/>
</dbReference>
<reference evidence="1" key="1">
    <citation type="submission" date="2023-08" db="EMBL/GenBank/DDBJ databases">
        <title>A de novo genome assembly of Solanum verrucosum Schlechtendal, a Mexican diploid species geographically isolated from the other diploid A-genome species in potato relatives.</title>
        <authorList>
            <person name="Hosaka K."/>
        </authorList>
    </citation>
    <scope>NUCLEOTIDE SEQUENCE</scope>
    <source>
        <tissue evidence="1">Young leaves</tissue>
    </source>
</reference>
<dbReference type="AlphaFoldDB" id="A0AAF0QYF4"/>
<organism evidence="1 2">
    <name type="scientific">Solanum verrucosum</name>
    <dbReference type="NCBI Taxonomy" id="315347"/>
    <lineage>
        <taxon>Eukaryota</taxon>
        <taxon>Viridiplantae</taxon>
        <taxon>Streptophyta</taxon>
        <taxon>Embryophyta</taxon>
        <taxon>Tracheophyta</taxon>
        <taxon>Spermatophyta</taxon>
        <taxon>Magnoliopsida</taxon>
        <taxon>eudicotyledons</taxon>
        <taxon>Gunneridae</taxon>
        <taxon>Pentapetalae</taxon>
        <taxon>asterids</taxon>
        <taxon>lamiids</taxon>
        <taxon>Solanales</taxon>
        <taxon>Solanaceae</taxon>
        <taxon>Solanoideae</taxon>
        <taxon>Solaneae</taxon>
        <taxon>Solanum</taxon>
    </lineage>
</organism>
<dbReference type="EMBL" id="CP133616">
    <property type="protein sequence ID" value="WMV28796.1"/>
    <property type="molecule type" value="Genomic_DNA"/>
</dbReference>
<name>A0AAF0QYF4_SOLVR</name>
<keyword evidence="2" id="KW-1185">Reference proteome</keyword>
<protein>
    <submittedName>
        <fullName evidence="1">Uncharacterized protein</fullName>
    </submittedName>
</protein>
<gene>
    <name evidence="1" type="ORF">MTR67_022181</name>
</gene>